<dbReference type="STRING" id="2316362.A0A4Q2D2M4"/>
<comment type="caution">
    <text evidence="1">The sequence shown here is derived from an EMBL/GenBank/DDBJ whole genome shotgun (WGS) entry which is preliminary data.</text>
</comment>
<organism evidence="1 2">
    <name type="scientific">Candolleomyces aberdarensis</name>
    <dbReference type="NCBI Taxonomy" id="2316362"/>
    <lineage>
        <taxon>Eukaryota</taxon>
        <taxon>Fungi</taxon>
        <taxon>Dikarya</taxon>
        <taxon>Basidiomycota</taxon>
        <taxon>Agaricomycotina</taxon>
        <taxon>Agaricomycetes</taxon>
        <taxon>Agaricomycetidae</taxon>
        <taxon>Agaricales</taxon>
        <taxon>Agaricineae</taxon>
        <taxon>Psathyrellaceae</taxon>
        <taxon>Candolleomyces</taxon>
    </lineage>
</organism>
<dbReference type="OrthoDB" id="2404451at2759"/>
<dbReference type="Pfam" id="PF02992">
    <property type="entry name" value="Transposase_21"/>
    <property type="match status" value="1"/>
</dbReference>
<dbReference type="PANTHER" id="PTHR46579">
    <property type="entry name" value="F5/8 TYPE C DOMAIN-CONTAINING PROTEIN-RELATED"/>
    <property type="match status" value="1"/>
</dbReference>
<protein>
    <recommendedName>
        <fullName evidence="3">Transposase domain-containing protein</fullName>
    </recommendedName>
</protein>
<accession>A0A4Q2D2M4</accession>
<dbReference type="EMBL" id="SDEE01001256">
    <property type="protein sequence ID" value="RXW12405.1"/>
    <property type="molecule type" value="Genomic_DNA"/>
</dbReference>
<evidence type="ECO:0000313" key="2">
    <source>
        <dbReference type="Proteomes" id="UP000290288"/>
    </source>
</evidence>
<keyword evidence="2" id="KW-1185">Reference proteome</keyword>
<reference evidence="1 2" key="1">
    <citation type="submission" date="2019-01" db="EMBL/GenBank/DDBJ databases">
        <title>Draft genome sequence of Psathyrella aberdarensis IHI B618.</title>
        <authorList>
            <person name="Buettner E."/>
            <person name="Kellner H."/>
        </authorList>
    </citation>
    <scope>NUCLEOTIDE SEQUENCE [LARGE SCALE GENOMIC DNA]</scope>
    <source>
        <strain evidence="1 2">IHI B618</strain>
    </source>
</reference>
<evidence type="ECO:0008006" key="3">
    <source>
        <dbReference type="Google" id="ProtNLM"/>
    </source>
</evidence>
<name>A0A4Q2D2M4_9AGAR</name>
<sequence>MGADEAWTPEDYMREQFERSVGDLEGYLSDEDIALLRAFALKVEDNLSDATFDKFRYTFPKSDLGTYKAAKARIQFLAGFKPVTYDCCPNSCMAYTGPDYSALGSCPFCGTSRYNSQKQAHKHYTYIPLIPRLQAYFRNSKLKEEMQYRHKFESTDRLANEDDPIEDVFDSANYKSLKGTFVNVDGKQYTHTFFNDPRDIALGLSTDGFCPFKRRKQTCWPIILFNYNLPPDIRFAVHWILCVGVIPGPKKPKDSDSFLYPLVQELLQLSIGVTTFDSQASALFKLRAYPILGFGDYPAISMIMQMKGHNGIFPCRMCLIEGLRVPNHRGTTHYVPLHRGQHPNVIDGTTRRGITQYDPANLPVRSHTQFMKHARLVQFASSNQEAEELGKACGVKGIPLLSCIPSLLFPTSFPFDFMHLAYENLIKNLVHLWTGTFKDLDHSGEDYVLSGSVWEAIGEATARSGSTIPGAYGARPQNIADDATACTADSWSFWALYLGPILLQRRFSNPDYYNHFIKLVQLLNLCLQFSITRDEIQKLRVGFQDWVVEYERYINDIFNFMH</sequence>
<dbReference type="Proteomes" id="UP000290288">
    <property type="component" value="Unassembled WGS sequence"/>
</dbReference>
<dbReference type="AlphaFoldDB" id="A0A4Q2D2M4"/>
<evidence type="ECO:0000313" key="1">
    <source>
        <dbReference type="EMBL" id="RXW12405.1"/>
    </source>
</evidence>
<dbReference type="InterPro" id="IPR004242">
    <property type="entry name" value="Transposase_21"/>
</dbReference>
<gene>
    <name evidence="1" type="ORF">EST38_g13451</name>
</gene>
<dbReference type="PANTHER" id="PTHR46579:SF1">
    <property type="entry name" value="F5_8 TYPE C DOMAIN-CONTAINING PROTEIN"/>
    <property type="match status" value="1"/>
</dbReference>
<proteinExistence type="predicted"/>